<feature type="compositionally biased region" description="Basic and acidic residues" evidence="1">
    <location>
        <begin position="358"/>
        <end position="386"/>
    </location>
</feature>
<name>A0ABD0KFM5_9CAEN</name>
<gene>
    <name evidence="2" type="ORF">BaRGS_00022887</name>
</gene>
<feature type="compositionally biased region" description="Basic and acidic residues" evidence="1">
    <location>
        <begin position="1084"/>
        <end position="1099"/>
    </location>
</feature>
<evidence type="ECO:0000313" key="2">
    <source>
        <dbReference type="EMBL" id="KAK7485892.1"/>
    </source>
</evidence>
<dbReference type="Proteomes" id="UP001519460">
    <property type="component" value="Unassembled WGS sequence"/>
</dbReference>
<keyword evidence="3" id="KW-1185">Reference proteome</keyword>
<feature type="compositionally biased region" description="Basic and acidic residues" evidence="1">
    <location>
        <begin position="179"/>
        <end position="192"/>
    </location>
</feature>
<feature type="compositionally biased region" description="Basic and acidic residues" evidence="1">
    <location>
        <begin position="270"/>
        <end position="284"/>
    </location>
</feature>
<proteinExistence type="predicted"/>
<feature type="compositionally biased region" description="Polar residues" evidence="1">
    <location>
        <begin position="853"/>
        <end position="870"/>
    </location>
</feature>
<feature type="region of interest" description="Disordered" evidence="1">
    <location>
        <begin position="167"/>
        <end position="287"/>
    </location>
</feature>
<comment type="caution">
    <text evidence="2">The sequence shown here is derived from an EMBL/GenBank/DDBJ whole genome shotgun (WGS) entry which is preliminary data.</text>
</comment>
<feature type="compositionally biased region" description="Low complexity" evidence="1">
    <location>
        <begin position="1058"/>
        <end position="1076"/>
    </location>
</feature>
<feature type="compositionally biased region" description="Basic and acidic residues" evidence="1">
    <location>
        <begin position="403"/>
        <end position="412"/>
    </location>
</feature>
<organism evidence="2 3">
    <name type="scientific">Batillaria attramentaria</name>
    <dbReference type="NCBI Taxonomy" id="370345"/>
    <lineage>
        <taxon>Eukaryota</taxon>
        <taxon>Metazoa</taxon>
        <taxon>Spiralia</taxon>
        <taxon>Lophotrochozoa</taxon>
        <taxon>Mollusca</taxon>
        <taxon>Gastropoda</taxon>
        <taxon>Caenogastropoda</taxon>
        <taxon>Sorbeoconcha</taxon>
        <taxon>Cerithioidea</taxon>
        <taxon>Batillariidae</taxon>
        <taxon>Batillaria</taxon>
    </lineage>
</organism>
<reference evidence="2 3" key="1">
    <citation type="journal article" date="2023" name="Sci. Data">
        <title>Genome assembly of the Korean intertidal mud-creeper Batillaria attramentaria.</title>
        <authorList>
            <person name="Patra A.K."/>
            <person name="Ho P.T."/>
            <person name="Jun S."/>
            <person name="Lee S.J."/>
            <person name="Kim Y."/>
            <person name="Won Y.J."/>
        </authorList>
    </citation>
    <scope>NUCLEOTIDE SEQUENCE [LARGE SCALE GENOMIC DNA]</scope>
    <source>
        <strain evidence="2">Wonlab-2016</strain>
    </source>
</reference>
<feature type="region of interest" description="Disordered" evidence="1">
    <location>
        <begin position="342"/>
        <end position="425"/>
    </location>
</feature>
<feature type="region of interest" description="Disordered" evidence="1">
    <location>
        <begin position="1055"/>
        <end position="1110"/>
    </location>
</feature>
<feature type="compositionally biased region" description="Basic and acidic residues" evidence="1">
    <location>
        <begin position="826"/>
        <end position="835"/>
    </location>
</feature>
<evidence type="ECO:0000313" key="3">
    <source>
        <dbReference type="Proteomes" id="UP001519460"/>
    </source>
</evidence>
<protein>
    <submittedName>
        <fullName evidence="2">Uncharacterized protein</fullName>
    </submittedName>
</protein>
<accession>A0ABD0KFM5</accession>
<dbReference type="AlphaFoldDB" id="A0ABD0KFM5"/>
<evidence type="ECO:0000256" key="1">
    <source>
        <dbReference type="SAM" id="MobiDB-lite"/>
    </source>
</evidence>
<sequence>MSLQVPNTSAVTAPTTSVVTAPSTLITTIANTVSCSGSLSSRSGPESKCGGRGGPRGLLAYYAGVDKNQGRSISVLPSKPNVTTQQQGVNRLQVFDSVPSNQMGSVSDESLHWQGTTSEQGIDSRKLLLNKPTDFKERTSWNIAKRIEASNLTADASRLKEMGECVSCQNQGRGNEPVRTGKEPTVRSDKRQLPLTPVDKLIPGSKPDHDGSMGTEGQNQERAIEGANSESSLPKDLSCAATDNPKYKNGQGRQEEPENPAEIACQPSHRPTETAESSDQHSAEDGQSVVGPILEPASLRNAGAQMVSVGIGNVELIHCMGGRGPGHAVRCEQISSAIPQAPESFSSAVAEGQSVGGDDERKGMGTSHAGDEERNLETDAYDERKSKQTALQAGVKETVSGNDGDRDGKPDPESTPLYQASGGATFDQDSMFKSAQGHKYIRLLFEAQTKDGHAESVEYPHPILEQVWHLLNINNKVCRDDLEIIWDEDKWKVRRISTVAESETAGWFKSCTDFFQGSLNQVESAFFMGHLKLDVEKYLKNFPESKAYLLQRSQDGQVLQLFAFRDVVNWVLQGIQLSMHSECPGCRMILKLPFEGCPLEMFESLGFQKHCSQRFPGLSVQFDLYNKCMVLVAIKDYRAVIRQETIHFIKHQVWISFDLHRVTRWLLVKFRAMLLKRLKEKVMHCWWKDDGEKLQVIAPSADIAQTAVDFLLSIVWQASYPIAEMKDWHLYLKGMQNKYFLLFDALPQTQDVLVAAVVEGDTAHKIDAEIRAHFHLGSPEDIGTVLPEGSKQPTMGKSCSAQDEAQSSICYQTLGKDDNMNTYDHPASHSERELASEQSITVSGAQGREPTAYSGQKVSQPLPSDNNAESCGLTTKVEAQNMKKNKVPVLPLVREFLEDKTLQLIIKGLCSEFHCFVHFENLKKGFIEVQGENQDKVKQTLEEFFFHQTIAERPGEEKGVEQFLKKLSDNYPDQIKYKGRKYGTWDVCIINDEQGNIQEEVKKFLNIEESIPVPCYVIDFFAHHRDKLMADLLKQFQQCGQSVAAQSVDIRIVQNDNSAGDRTSASASTSSGTSDTGHSRGGHSRAEEISKQIGDEKKGNSSRTPALLVSTDKGNMHTVRGWIETLVSELETREETLELCQALFLEGIEAQEQLEQIQSTHTCQVGVLQGVHKFALAAKSRKGQRLFVCHGNIVATDCDVLVLPLLDRQKECPPKFKHILQRGLIDFQH</sequence>
<feature type="region of interest" description="Disordered" evidence="1">
    <location>
        <begin position="820"/>
        <end position="870"/>
    </location>
</feature>
<dbReference type="EMBL" id="JACVVK020000187">
    <property type="protein sequence ID" value="KAK7485892.1"/>
    <property type="molecule type" value="Genomic_DNA"/>
</dbReference>